<keyword evidence="1" id="KW-0812">Transmembrane</keyword>
<organism evidence="2">
    <name type="scientific">viral metagenome</name>
    <dbReference type="NCBI Taxonomy" id="1070528"/>
    <lineage>
        <taxon>unclassified sequences</taxon>
        <taxon>metagenomes</taxon>
        <taxon>organismal metagenomes</taxon>
    </lineage>
</organism>
<sequence>MDYVASIVNTPSWAYDLCWYYFAVAAIIAIAGVWSVVNAFMQPAAMQKGLLPMVLTTILSVGVTVVLALLQFWICRGALASSRKEKFAVNCKSRDDCTGVMGEPQPEECECGGRGYCGGCKMRNNMQPQASFAAEFGSVSGFGPVSGSLAPAM</sequence>
<feature type="transmembrane region" description="Helical" evidence="1">
    <location>
        <begin position="20"/>
        <end position="41"/>
    </location>
</feature>
<reference evidence="2" key="1">
    <citation type="journal article" date="2020" name="Nature">
        <title>Giant virus diversity and host interactions through global metagenomics.</title>
        <authorList>
            <person name="Schulz F."/>
            <person name="Roux S."/>
            <person name="Paez-Espino D."/>
            <person name="Jungbluth S."/>
            <person name="Walsh D.A."/>
            <person name="Denef V.J."/>
            <person name="McMahon K.D."/>
            <person name="Konstantinidis K.T."/>
            <person name="Eloe-Fadrosh E.A."/>
            <person name="Kyrpides N.C."/>
            <person name="Woyke T."/>
        </authorList>
    </citation>
    <scope>NUCLEOTIDE SEQUENCE</scope>
    <source>
        <strain evidence="2">GVMAG-M-3300023174-132</strain>
    </source>
</reference>
<keyword evidence="1" id="KW-1133">Transmembrane helix</keyword>
<evidence type="ECO:0000256" key="1">
    <source>
        <dbReference type="SAM" id="Phobius"/>
    </source>
</evidence>
<proteinExistence type="predicted"/>
<feature type="transmembrane region" description="Helical" evidence="1">
    <location>
        <begin position="53"/>
        <end position="74"/>
    </location>
</feature>
<keyword evidence="1" id="KW-0472">Membrane</keyword>
<protein>
    <submittedName>
        <fullName evidence="2">Uncharacterized protein</fullName>
    </submittedName>
</protein>
<dbReference type="AlphaFoldDB" id="A0A6C0DB45"/>
<evidence type="ECO:0000313" key="2">
    <source>
        <dbReference type="EMBL" id="QHT13633.1"/>
    </source>
</evidence>
<name>A0A6C0DB45_9ZZZZ</name>
<dbReference type="EMBL" id="MN739575">
    <property type="protein sequence ID" value="QHT13633.1"/>
    <property type="molecule type" value="Genomic_DNA"/>
</dbReference>
<accession>A0A6C0DB45</accession>